<dbReference type="PANTHER" id="PTHR10871">
    <property type="entry name" value="30S RIBOSOMAL PROTEIN S13/40S RIBOSOMAL PROTEIN S18"/>
    <property type="match status" value="1"/>
</dbReference>
<evidence type="ECO:0000256" key="9">
    <source>
        <dbReference type="SAM" id="MobiDB-lite"/>
    </source>
</evidence>
<comment type="similarity">
    <text evidence="1 7 8">Belongs to the universal ribosomal protein uS13 family.</text>
</comment>
<dbReference type="InterPro" id="IPR018269">
    <property type="entry name" value="Ribosomal_uS13_CS"/>
</dbReference>
<dbReference type="GO" id="GO:0005840">
    <property type="term" value="C:ribosome"/>
    <property type="evidence" value="ECO:0007669"/>
    <property type="project" value="UniProtKB-KW"/>
</dbReference>
<dbReference type="InterPro" id="IPR027437">
    <property type="entry name" value="Rbsml_uS13_C"/>
</dbReference>
<keyword evidence="5 7" id="KW-0687">Ribonucleoprotein</keyword>
<evidence type="ECO:0000256" key="8">
    <source>
        <dbReference type="RuleBase" id="RU003830"/>
    </source>
</evidence>
<dbReference type="PROSITE" id="PS50159">
    <property type="entry name" value="RIBOSOMAL_S13_2"/>
    <property type="match status" value="1"/>
</dbReference>
<dbReference type="InterPro" id="IPR019980">
    <property type="entry name" value="Ribosomal_uS13_bac-type"/>
</dbReference>
<evidence type="ECO:0000256" key="5">
    <source>
        <dbReference type="ARBA" id="ARBA00023274"/>
    </source>
</evidence>
<proteinExistence type="inferred from homology"/>
<keyword evidence="11" id="KW-1185">Reference proteome</keyword>
<dbReference type="PIRSF" id="PIRSF002134">
    <property type="entry name" value="Ribosomal_S13"/>
    <property type="match status" value="1"/>
</dbReference>
<dbReference type="PROSITE" id="PS00646">
    <property type="entry name" value="RIBOSOMAL_S13_1"/>
    <property type="match status" value="1"/>
</dbReference>
<dbReference type="NCBIfam" id="TIGR03631">
    <property type="entry name" value="uS13_bact"/>
    <property type="match status" value="1"/>
</dbReference>
<gene>
    <name evidence="7 10" type="primary">rpsM</name>
    <name evidence="10" type="ORF">RQL39_00675</name>
</gene>
<evidence type="ECO:0000313" key="11">
    <source>
        <dbReference type="Proteomes" id="UP001368618"/>
    </source>
</evidence>
<dbReference type="HAMAP" id="MF_01315">
    <property type="entry name" value="Ribosomal_uS13"/>
    <property type="match status" value="1"/>
</dbReference>
<dbReference type="Gene3D" id="4.10.910.10">
    <property type="entry name" value="30s ribosomal protein s13, domain 2"/>
    <property type="match status" value="1"/>
</dbReference>
<keyword evidence="3 7" id="KW-0694">RNA-binding</keyword>
<comment type="subunit">
    <text evidence="7">Part of the 30S ribosomal subunit. Forms a loose heterodimer with protein S19. Forms two bridges to the 50S subunit in the 70S ribosome.</text>
</comment>
<keyword evidence="4 7" id="KW-0689">Ribosomal protein</keyword>
<comment type="function">
    <text evidence="7">Located at the top of the head of the 30S subunit, it contacts several helices of the 16S rRNA. In the 70S ribosome it contacts the 23S rRNA (bridge B1a) and protein L5 of the 50S subunit (bridge B1b), connecting the 2 subunits; these bridges are implicated in subunit movement. Contacts the tRNAs in the A and P-sites.</text>
</comment>
<dbReference type="Pfam" id="PF00416">
    <property type="entry name" value="Ribosomal_S13"/>
    <property type="match status" value="1"/>
</dbReference>
<dbReference type="SUPFAM" id="SSF46946">
    <property type="entry name" value="S13-like H2TH domain"/>
    <property type="match status" value="1"/>
</dbReference>
<feature type="region of interest" description="Disordered" evidence="9">
    <location>
        <begin position="96"/>
        <end position="115"/>
    </location>
</feature>
<evidence type="ECO:0000256" key="3">
    <source>
        <dbReference type="ARBA" id="ARBA00022884"/>
    </source>
</evidence>
<reference evidence="10" key="1">
    <citation type="submission" date="2023-09" db="EMBL/GenBank/DDBJ databases">
        <title>Genomes of two closely related lineages of the louse Polyplax serrata with different host specificities.</title>
        <authorList>
            <person name="Martinu J."/>
            <person name="Tarabai H."/>
            <person name="Stefka J."/>
            <person name="Hypsa V."/>
        </authorList>
    </citation>
    <scope>NUCLEOTIDE SEQUENCE [LARGE SCALE GENOMIC DNA]</scope>
    <source>
        <strain evidence="10">98ZLc_SE</strain>
    </source>
</reference>
<evidence type="ECO:0000256" key="4">
    <source>
        <dbReference type="ARBA" id="ARBA00022980"/>
    </source>
</evidence>
<evidence type="ECO:0000256" key="6">
    <source>
        <dbReference type="ARBA" id="ARBA00035166"/>
    </source>
</evidence>
<sequence length="115" mass="13035">MVRIAGVNISDDKHIVIAIMSIYGIGKSTAVNICRSVNINICSRISELSDADITNLRSEITKINVEGDLRRIVSMNVKRLIDIGCYRGNRHRRCLPVRGQRTRTNAKTRKSKRNR</sequence>
<evidence type="ECO:0000313" key="10">
    <source>
        <dbReference type="EMBL" id="WWR11671.1"/>
    </source>
</evidence>
<protein>
    <recommendedName>
        <fullName evidence="6 7">Small ribosomal subunit protein uS13</fullName>
    </recommendedName>
</protein>
<evidence type="ECO:0000256" key="2">
    <source>
        <dbReference type="ARBA" id="ARBA00022730"/>
    </source>
</evidence>
<organism evidence="10 11">
    <name type="scientific">Candidatus Legionella polyplacis</name>
    <dbReference type="NCBI Taxonomy" id="2005262"/>
    <lineage>
        <taxon>Bacteria</taxon>
        <taxon>Pseudomonadati</taxon>
        <taxon>Pseudomonadota</taxon>
        <taxon>Gammaproteobacteria</taxon>
        <taxon>Legionellales</taxon>
        <taxon>Legionellaceae</taxon>
        <taxon>Legionella</taxon>
    </lineage>
</organism>
<evidence type="ECO:0000256" key="7">
    <source>
        <dbReference type="HAMAP-Rule" id="MF_01315"/>
    </source>
</evidence>
<dbReference type="Proteomes" id="UP001368618">
    <property type="component" value="Chromosome"/>
</dbReference>
<name>A0ABZ2GZ52_9GAMM</name>
<keyword evidence="2 7" id="KW-0699">rRNA-binding</keyword>
<dbReference type="InterPro" id="IPR010979">
    <property type="entry name" value="Ribosomal_uS13-like_H2TH"/>
</dbReference>
<dbReference type="InterPro" id="IPR001892">
    <property type="entry name" value="Ribosomal_uS13"/>
</dbReference>
<dbReference type="RefSeq" id="WP_338516207.1">
    <property type="nucleotide sequence ID" value="NZ_CP135137.1"/>
</dbReference>
<dbReference type="PANTHER" id="PTHR10871:SF1">
    <property type="entry name" value="SMALL RIBOSOMAL SUBUNIT PROTEIN US13M"/>
    <property type="match status" value="1"/>
</dbReference>
<keyword evidence="7" id="KW-0820">tRNA-binding</keyword>
<evidence type="ECO:0000256" key="1">
    <source>
        <dbReference type="ARBA" id="ARBA00008080"/>
    </source>
</evidence>
<dbReference type="EMBL" id="CP135137">
    <property type="protein sequence ID" value="WWR11671.1"/>
    <property type="molecule type" value="Genomic_DNA"/>
</dbReference>
<dbReference type="Gene3D" id="1.10.8.50">
    <property type="match status" value="1"/>
</dbReference>
<accession>A0ABZ2GZ52</accession>